<reference evidence="5" key="2">
    <citation type="submission" date="2021-04" db="EMBL/GenBank/DDBJ databases">
        <authorList>
            <person name="Gilroy R."/>
        </authorList>
    </citation>
    <scope>NUCLEOTIDE SEQUENCE</scope>
    <source>
        <strain evidence="5">CHK192-8294</strain>
    </source>
</reference>
<evidence type="ECO:0000256" key="4">
    <source>
        <dbReference type="HAMAP-Rule" id="MF_00626"/>
    </source>
</evidence>
<dbReference type="AlphaFoldDB" id="A0A9D2MMU4"/>
<dbReference type="GO" id="GO:0009847">
    <property type="term" value="P:spore germination"/>
    <property type="evidence" value="ECO:0007669"/>
    <property type="project" value="UniProtKB-UniRule"/>
</dbReference>
<keyword evidence="2 4" id="KW-0378">Hydrolase</keyword>
<dbReference type="EMBL" id="DWXO01000081">
    <property type="protein sequence ID" value="HJB81042.1"/>
    <property type="molecule type" value="Genomic_DNA"/>
</dbReference>
<dbReference type="PIRSF" id="PIRSF019549">
    <property type="entry name" value="Peptidase_A25"/>
    <property type="match status" value="1"/>
</dbReference>
<accession>A0A9D2MMU4</accession>
<evidence type="ECO:0000313" key="6">
    <source>
        <dbReference type="Proteomes" id="UP000823921"/>
    </source>
</evidence>
<dbReference type="Gene3D" id="3.40.50.1450">
    <property type="entry name" value="HybD-like"/>
    <property type="match status" value="1"/>
</dbReference>
<comment type="PTM">
    <text evidence="4">Autoproteolytically processed. The inactive tetrameric zymogen termed p46 autoprocesses to a smaller form termed p41, which is active only during spore germination.</text>
</comment>
<dbReference type="EC" id="3.4.24.78" evidence="4"/>
<evidence type="ECO:0000256" key="3">
    <source>
        <dbReference type="ARBA" id="ARBA00023145"/>
    </source>
</evidence>
<evidence type="ECO:0000256" key="1">
    <source>
        <dbReference type="ARBA" id="ARBA00022670"/>
    </source>
</evidence>
<dbReference type="InterPro" id="IPR023430">
    <property type="entry name" value="Pept_HybD-like_dom_sf"/>
</dbReference>
<name>A0A9D2MMU4_9FIRM</name>
<feature type="chain" id="PRO_5039773191" description="Germination protease" evidence="4">
    <location>
        <begin position="8"/>
        <end position="300"/>
    </location>
</feature>
<dbReference type="GO" id="GO:0004222">
    <property type="term" value="F:metalloendopeptidase activity"/>
    <property type="evidence" value="ECO:0007669"/>
    <property type="project" value="UniProtKB-UniRule"/>
</dbReference>
<comment type="caution">
    <text evidence="5">The sequence shown here is derived from an EMBL/GenBank/DDBJ whole genome shotgun (WGS) entry which is preliminary data.</text>
</comment>
<dbReference type="InterPro" id="IPR005080">
    <property type="entry name" value="Peptidase_A25"/>
</dbReference>
<protein>
    <recommendedName>
        <fullName evidence="4">Germination protease</fullName>
        <ecNumber evidence="4">3.4.24.78</ecNumber>
    </recommendedName>
    <alternativeName>
        <fullName evidence="4">GPR endopeptidase</fullName>
    </alternativeName>
    <alternativeName>
        <fullName evidence="4">Germination proteinase</fullName>
    </alternativeName>
    <alternativeName>
        <fullName evidence="4">Spore protease</fullName>
    </alternativeName>
</protein>
<keyword evidence="3 4" id="KW-0865">Zymogen</keyword>
<dbReference type="HAMAP" id="MF_00626">
    <property type="entry name" value="Germination_prot"/>
    <property type="match status" value="1"/>
</dbReference>
<comment type="subunit">
    <text evidence="4">Homotetramer.</text>
</comment>
<reference evidence="5" key="1">
    <citation type="journal article" date="2021" name="PeerJ">
        <title>Extensive microbial diversity within the chicken gut microbiome revealed by metagenomics and culture.</title>
        <authorList>
            <person name="Gilroy R."/>
            <person name="Ravi A."/>
            <person name="Getino M."/>
            <person name="Pursley I."/>
            <person name="Horton D.L."/>
            <person name="Alikhan N.F."/>
            <person name="Baker D."/>
            <person name="Gharbi K."/>
            <person name="Hall N."/>
            <person name="Watson M."/>
            <person name="Adriaenssens E.M."/>
            <person name="Foster-Nyarko E."/>
            <person name="Jarju S."/>
            <person name="Secka A."/>
            <person name="Antonio M."/>
            <person name="Oren A."/>
            <person name="Chaudhuri R.R."/>
            <person name="La Ragione R."/>
            <person name="Hildebrand F."/>
            <person name="Pallen M.J."/>
        </authorList>
    </citation>
    <scope>NUCLEOTIDE SEQUENCE</scope>
    <source>
        <strain evidence="5">CHK192-8294</strain>
    </source>
</reference>
<dbReference type="Pfam" id="PF03418">
    <property type="entry name" value="Peptidase_A25"/>
    <property type="match status" value="1"/>
</dbReference>
<dbReference type="SUPFAM" id="SSF53163">
    <property type="entry name" value="HybD-like"/>
    <property type="match status" value="1"/>
</dbReference>
<evidence type="ECO:0000256" key="2">
    <source>
        <dbReference type="ARBA" id="ARBA00022801"/>
    </source>
</evidence>
<organism evidence="5 6">
    <name type="scientific">Candidatus Flavonifractor intestinigallinarum</name>
    <dbReference type="NCBI Taxonomy" id="2838586"/>
    <lineage>
        <taxon>Bacteria</taxon>
        <taxon>Bacillati</taxon>
        <taxon>Bacillota</taxon>
        <taxon>Clostridia</taxon>
        <taxon>Eubacteriales</taxon>
        <taxon>Oscillospiraceae</taxon>
        <taxon>Flavonifractor</taxon>
    </lineage>
</organism>
<evidence type="ECO:0000313" key="5">
    <source>
        <dbReference type="EMBL" id="HJB81042.1"/>
    </source>
</evidence>
<dbReference type="Proteomes" id="UP000823921">
    <property type="component" value="Unassembled WGS sequence"/>
</dbReference>
<comment type="catalytic activity">
    <reaction evidence="4">
        <text>Endopeptidase action with P4 Glu or Asp, P1 preferably Glu &gt; Asp, P1' hydrophobic and P2' Ala.</text>
        <dbReference type="EC" id="3.4.24.78"/>
    </reaction>
</comment>
<proteinExistence type="inferred from homology"/>
<feature type="propeptide" id="PRO_5039773192" evidence="4">
    <location>
        <begin position="1"/>
        <end position="7"/>
    </location>
</feature>
<comment type="function">
    <text evidence="4">Initiates the rapid degradation of small, acid-soluble proteins during spore germination.</text>
</comment>
<comment type="similarity">
    <text evidence="4">Belongs to the peptidase A25 family.</text>
</comment>
<keyword evidence="1 4" id="KW-0645">Protease</keyword>
<dbReference type="NCBIfam" id="TIGR01441">
    <property type="entry name" value="GPR"/>
    <property type="match status" value="1"/>
</dbReference>
<gene>
    <name evidence="4 5" type="primary">gpr</name>
    <name evidence="5" type="ORF">H9712_08650</name>
</gene>
<dbReference type="GO" id="GO:0006508">
    <property type="term" value="P:proteolysis"/>
    <property type="evidence" value="ECO:0007669"/>
    <property type="project" value="UniProtKB-UniRule"/>
</dbReference>
<sequence length="300" mass="30959">MEQRRTDLALEAAQLWREGGNTGELPGVTQEESTREGYPVTTVKVLDDRGAKAIGKPVGTYVTVDLSALVRREEDAFGRAARAVAAELNALLKLPEGAPALVVGLGNRAITPDNIGPAAADHTMVTRHLVEQVPEHFGSFRPVAALAAGVLGTTGVESGELVRAVTEKIRPSCVIAVDALASRSLSRVCTTVQLSDTGITPGSGVGNARAALDRASLGVPVIAVGVPTVVDGATLAADLLTEAGQAHLDPQALQGAGEGLMVTPRDIDARVTDLAKVVGFGINLALQTGLTVEDVELFLS</sequence>